<feature type="region of interest" description="Disordered" evidence="8">
    <location>
        <begin position="158"/>
        <end position="186"/>
    </location>
</feature>
<dbReference type="AlphaFoldDB" id="A0A9W6XLV7"/>
<accession>A0A9W6XLV7</accession>
<evidence type="ECO:0000256" key="4">
    <source>
        <dbReference type="ARBA" id="ARBA00022980"/>
    </source>
</evidence>
<dbReference type="GO" id="GO:0003735">
    <property type="term" value="F:structural constituent of ribosome"/>
    <property type="evidence" value="ECO:0007669"/>
    <property type="project" value="TreeGrafter"/>
</dbReference>
<dbReference type="OrthoDB" id="274828at2759"/>
<keyword evidence="4" id="KW-0689">Ribosomal protein</keyword>
<evidence type="ECO:0000256" key="3">
    <source>
        <dbReference type="ARBA" id="ARBA00022946"/>
    </source>
</evidence>
<evidence type="ECO:0000256" key="1">
    <source>
        <dbReference type="ARBA" id="ARBA00004173"/>
    </source>
</evidence>
<protein>
    <recommendedName>
        <fullName evidence="7">Small ribosomal subunit protein mS29</fullName>
    </recommendedName>
</protein>
<evidence type="ECO:0000256" key="8">
    <source>
        <dbReference type="SAM" id="MobiDB-lite"/>
    </source>
</evidence>
<organism evidence="9 10">
    <name type="scientific">Phytophthora fragariaefolia</name>
    <dbReference type="NCBI Taxonomy" id="1490495"/>
    <lineage>
        <taxon>Eukaryota</taxon>
        <taxon>Sar</taxon>
        <taxon>Stramenopiles</taxon>
        <taxon>Oomycota</taxon>
        <taxon>Peronosporomycetes</taxon>
        <taxon>Peronosporales</taxon>
        <taxon>Peronosporaceae</taxon>
        <taxon>Phytophthora</taxon>
    </lineage>
</organism>
<comment type="similarity">
    <text evidence="2">Belongs to the mitochondrion-specific ribosomal protein mS29 family.</text>
</comment>
<dbReference type="InterPro" id="IPR019368">
    <property type="entry name" value="Ribosomal_mS29"/>
</dbReference>
<sequence>MSKETASHQHALQELVEADEVVVVGVEELEDAVHVERLLHGEAQRRLELAPVDESVVALRRADEVVVRMQSHHLVRREVGAARECVYLAVAELAGDRSSCVTVRRSRSQAVPRSGRRCPHGTTAVTQGQVAVRFWLASFRGPGTSPLQCTIRRLILGRPERRDPPHGRHVRPGGSPPHHAARHDAGDHLGHEGCAALARALACGDGTNALLVSADWETAKNDSIGAYLIDGERGTGKSFALHQIVQFARESNWVVLYIPNPRSWCHEAPYVMQSPYQEDKFDIDVYGVDLLQKFLHCHGEQLRSIPVRGKYAERYYPTDKYESKPKSAADYKDAALTLRDVVVAGIRDEELACQAVCDLKEELAQTTEFPVLIAIDDYNTWFQKTVFGYEGKDVAADDISVIAALKDIGAKGYDESRKLQNGLFVAAVTENFPTKVHFKQQVDYRKIRATMRTYSAEELATVVSYYNQVSFLHGALLPRVSPGSELFSDRCSLCRQAHGLAAGVLPAHDQVAPAARVRPRVVLLGYAGGLRSVSSRAAAPRQGDDRSGRKAGSC</sequence>
<dbReference type="GO" id="GO:0005763">
    <property type="term" value="C:mitochondrial small ribosomal subunit"/>
    <property type="evidence" value="ECO:0007669"/>
    <property type="project" value="TreeGrafter"/>
</dbReference>
<evidence type="ECO:0000256" key="5">
    <source>
        <dbReference type="ARBA" id="ARBA00023128"/>
    </source>
</evidence>
<evidence type="ECO:0000256" key="6">
    <source>
        <dbReference type="ARBA" id="ARBA00023274"/>
    </source>
</evidence>
<reference evidence="9" key="1">
    <citation type="submission" date="2023-04" db="EMBL/GenBank/DDBJ databases">
        <title>Phytophthora fragariaefolia NBRC 109709.</title>
        <authorList>
            <person name="Ichikawa N."/>
            <person name="Sato H."/>
            <person name="Tonouchi N."/>
        </authorList>
    </citation>
    <scope>NUCLEOTIDE SEQUENCE</scope>
    <source>
        <strain evidence="9">NBRC 109709</strain>
    </source>
</reference>
<keyword evidence="10" id="KW-1185">Reference proteome</keyword>
<keyword evidence="6" id="KW-0687">Ribonucleoprotein</keyword>
<evidence type="ECO:0000256" key="7">
    <source>
        <dbReference type="ARBA" id="ARBA00035140"/>
    </source>
</evidence>
<evidence type="ECO:0000313" key="10">
    <source>
        <dbReference type="Proteomes" id="UP001165121"/>
    </source>
</evidence>
<comment type="subcellular location">
    <subcellularLocation>
        <location evidence="1">Mitochondrion</location>
    </subcellularLocation>
</comment>
<feature type="region of interest" description="Disordered" evidence="8">
    <location>
        <begin position="535"/>
        <end position="554"/>
    </location>
</feature>
<gene>
    <name evidence="9" type="ORF">Pfra01_001311200</name>
</gene>
<dbReference type="PANTHER" id="PTHR12810">
    <property type="entry name" value="MITOCHONDRIAL 28S RIBOSOMAL PROTEIN S29"/>
    <property type="match status" value="1"/>
</dbReference>
<keyword evidence="5" id="KW-0496">Mitochondrion</keyword>
<name>A0A9W6XLV7_9STRA</name>
<keyword evidence="3" id="KW-0809">Transit peptide</keyword>
<dbReference type="EMBL" id="BSXT01001335">
    <property type="protein sequence ID" value="GMF41425.1"/>
    <property type="molecule type" value="Genomic_DNA"/>
</dbReference>
<evidence type="ECO:0000313" key="9">
    <source>
        <dbReference type="EMBL" id="GMF41425.1"/>
    </source>
</evidence>
<dbReference type="PANTHER" id="PTHR12810:SF0">
    <property type="entry name" value="SMALL RIBOSOMAL SUBUNIT PROTEIN MS29"/>
    <property type="match status" value="1"/>
</dbReference>
<evidence type="ECO:0000256" key="2">
    <source>
        <dbReference type="ARBA" id="ARBA00009863"/>
    </source>
</evidence>
<proteinExistence type="inferred from homology"/>
<comment type="caution">
    <text evidence="9">The sequence shown here is derived from an EMBL/GenBank/DDBJ whole genome shotgun (WGS) entry which is preliminary data.</text>
</comment>
<dbReference type="Proteomes" id="UP001165121">
    <property type="component" value="Unassembled WGS sequence"/>
</dbReference>
<dbReference type="Pfam" id="PF10236">
    <property type="entry name" value="DAP3"/>
    <property type="match status" value="1"/>
</dbReference>